<feature type="domain" description="3-hydroxyacyl-CoA dehydrogenase C-terminal" evidence="4">
    <location>
        <begin position="187"/>
        <end position="283"/>
    </location>
</feature>
<dbReference type="GO" id="GO:0070403">
    <property type="term" value="F:NAD+ binding"/>
    <property type="evidence" value="ECO:0007669"/>
    <property type="project" value="InterPro"/>
</dbReference>
<dbReference type="Gene3D" id="3.40.50.720">
    <property type="entry name" value="NAD(P)-binding Rossmann-like Domain"/>
    <property type="match status" value="1"/>
</dbReference>
<dbReference type="InterPro" id="IPR022694">
    <property type="entry name" value="3-OHacyl-CoA_DH"/>
</dbReference>
<dbReference type="Pfam" id="PF00725">
    <property type="entry name" value="3HCDH"/>
    <property type="match status" value="1"/>
</dbReference>
<evidence type="ECO:0000259" key="4">
    <source>
        <dbReference type="Pfam" id="PF00725"/>
    </source>
</evidence>
<proteinExistence type="predicted"/>
<evidence type="ECO:0000313" key="7">
    <source>
        <dbReference type="Proteomes" id="UP000649604"/>
    </source>
</evidence>
<dbReference type="Pfam" id="PF02737">
    <property type="entry name" value="3HCDH_N"/>
    <property type="match status" value="1"/>
</dbReference>
<dbReference type="PANTHER" id="PTHR48075">
    <property type="entry name" value="3-HYDROXYACYL-COA DEHYDROGENASE FAMILY PROTEIN"/>
    <property type="match status" value="1"/>
</dbReference>
<gene>
    <name evidence="6" type="ORF">GF339_12970</name>
</gene>
<keyword evidence="1" id="KW-0560">Oxidoreductase</keyword>
<feature type="binding site" evidence="3">
    <location>
        <position position="98"/>
    </location>
    <ligand>
        <name>NAD(+)</name>
        <dbReference type="ChEBI" id="CHEBI:57540"/>
    </ligand>
</feature>
<organism evidence="6 7">
    <name type="scientific">candidate division KSB3 bacterium</name>
    <dbReference type="NCBI Taxonomy" id="2044937"/>
    <lineage>
        <taxon>Bacteria</taxon>
        <taxon>candidate division KSB3</taxon>
    </lineage>
</organism>
<dbReference type="InterPro" id="IPR006108">
    <property type="entry name" value="3HC_DH_C"/>
</dbReference>
<evidence type="ECO:0000256" key="1">
    <source>
        <dbReference type="ARBA" id="ARBA00023002"/>
    </source>
</evidence>
<dbReference type="GO" id="GO:0016616">
    <property type="term" value="F:oxidoreductase activity, acting on the CH-OH group of donors, NAD or NADP as acceptor"/>
    <property type="evidence" value="ECO:0007669"/>
    <property type="project" value="InterPro"/>
</dbReference>
<dbReference type="GO" id="GO:0006631">
    <property type="term" value="P:fatty acid metabolic process"/>
    <property type="evidence" value="ECO:0007669"/>
    <property type="project" value="InterPro"/>
</dbReference>
<feature type="binding site" evidence="3">
    <location>
        <position position="93"/>
    </location>
    <ligand>
        <name>NAD(+)</name>
        <dbReference type="ChEBI" id="CHEBI:57540"/>
    </ligand>
</feature>
<dbReference type="Gene3D" id="1.10.1040.10">
    <property type="entry name" value="N-(1-d-carboxylethyl)-l-norvaline Dehydrogenase, domain 2"/>
    <property type="match status" value="1"/>
</dbReference>
<keyword evidence="3" id="KW-0520">NAD</keyword>
<dbReference type="AlphaFoldDB" id="A0A9D5JWM1"/>
<dbReference type="InterPro" id="IPR036291">
    <property type="entry name" value="NAD(P)-bd_dom_sf"/>
</dbReference>
<dbReference type="PANTHER" id="PTHR48075:SF5">
    <property type="entry name" value="3-HYDROXYBUTYRYL-COA DEHYDROGENASE"/>
    <property type="match status" value="1"/>
</dbReference>
<accession>A0A9D5JWM1</accession>
<evidence type="ECO:0000256" key="2">
    <source>
        <dbReference type="PIRSR" id="PIRSR000105-1"/>
    </source>
</evidence>
<evidence type="ECO:0000256" key="3">
    <source>
        <dbReference type="PIRSR" id="PIRSR000105-2"/>
    </source>
</evidence>
<name>A0A9D5JWM1_9BACT</name>
<dbReference type="InterPro" id="IPR013328">
    <property type="entry name" value="6PGD_dom2"/>
</dbReference>
<evidence type="ECO:0000313" key="6">
    <source>
        <dbReference type="EMBL" id="MBD3325495.1"/>
    </source>
</evidence>
<dbReference type="SUPFAM" id="SSF48179">
    <property type="entry name" value="6-phosphogluconate dehydrogenase C-terminal domain-like"/>
    <property type="match status" value="1"/>
</dbReference>
<feature type="binding site" evidence="3">
    <location>
        <position position="275"/>
    </location>
    <ligand>
        <name>NAD(+)</name>
        <dbReference type="ChEBI" id="CHEBI:57540"/>
    </ligand>
</feature>
<sequence length="285" mass="31658">MSIQTVAVLGAGVMGSDVALDLACYGYRVLLKDIDADVLKQAEAKIRKDFTLVKMMKKELKTLSLEDLLSRITCTLTYEGFDQVDLVVENITEHWDTKKAVYQELREVCPAETLYAVNTSCLSITKVGSLLPKPERVIGVHFMNPVPMKKLVEVIRGHHTTDETVATTTQFLDTLGKVSVVVNDFPGFVTNRVLMLTINECIWTVHDQVAAPQDVDKIFRLGFGHKMGPLATADLIGLDTILNSLIVLYESYNDPKYRPCPLLQKMVDAGLLGKKSGTGFFEYPV</sequence>
<dbReference type="InterPro" id="IPR008927">
    <property type="entry name" value="6-PGluconate_DH-like_C_sf"/>
</dbReference>
<dbReference type="Proteomes" id="UP000649604">
    <property type="component" value="Unassembled WGS sequence"/>
</dbReference>
<feature type="binding site" evidence="3">
    <location>
        <position position="144"/>
    </location>
    <ligand>
        <name>NAD(+)</name>
        <dbReference type="ChEBI" id="CHEBI:57540"/>
    </ligand>
</feature>
<dbReference type="PIRSF" id="PIRSF000105">
    <property type="entry name" value="HCDH"/>
    <property type="match status" value="1"/>
</dbReference>
<dbReference type="EMBL" id="WJJP01000421">
    <property type="protein sequence ID" value="MBD3325495.1"/>
    <property type="molecule type" value="Genomic_DNA"/>
</dbReference>
<feature type="domain" description="3-hydroxyacyl-CoA dehydrogenase NAD binding" evidence="5">
    <location>
        <begin position="5"/>
        <end position="184"/>
    </location>
</feature>
<evidence type="ECO:0000259" key="5">
    <source>
        <dbReference type="Pfam" id="PF02737"/>
    </source>
</evidence>
<feature type="binding site" evidence="3">
    <location>
        <position position="120"/>
    </location>
    <ligand>
        <name>NAD(+)</name>
        <dbReference type="ChEBI" id="CHEBI:57540"/>
    </ligand>
</feature>
<dbReference type="FunFam" id="3.40.50.720:FF:000009">
    <property type="entry name" value="Fatty oxidation complex, alpha subunit"/>
    <property type="match status" value="1"/>
</dbReference>
<feature type="binding site" evidence="3">
    <location>
        <begin position="10"/>
        <end position="15"/>
    </location>
    <ligand>
        <name>NAD(+)</name>
        <dbReference type="ChEBI" id="CHEBI:57540"/>
    </ligand>
</feature>
<dbReference type="SUPFAM" id="SSF51735">
    <property type="entry name" value="NAD(P)-binding Rossmann-fold domains"/>
    <property type="match status" value="1"/>
</dbReference>
<protein>
    <submittedName>
        <fullName evidence="6">3-hydroxybutyryl-CoA dehydrogenase</fullName>
    </submittedName>
</protein>
<reference evidence="6" key="1">
    <citation type="submission" date="2019-11" db="EMBL/GenBank/DDBJ databases">
        <title>Microbial mats filling the niche in hypersaline microbial mats.</title>
        <authorList>
            <person name="Wong H.L."/>
            <person name="Macleod F.I."/>
            <person name="White R.A. III"/>
            <person name="Burns B.P."/>
        </authorList>
    </citation>
    <scope>NUCLEOTIDE SEQUENCE</scope>
    <source>
        <strain evidence="6">Rbin_158</strain>
    </source>
</reference>
<feature type="binding site" evidence="3">
    <location>
        <position position="33"/>
    </location>
    <ligand>
        <name>NAD(+)</name>
        <dbReference type="ChEBI" id="CHEBI:57540"/>
    </ligand>
</feature>
<feature type="site" description="Important for catalytic activity" evidence="2">
    <location>
        <position position="141"/>
    </location>
</feature>
<dbReference type="InterPro" id="IPR006176">
    <property type="entry name" value="3-OHacyl-CoA_DH_NAD-bd"/>
</dbReference>
<comment type="caution">
    <text evidence="6">The sequence shown here is derived from an EMBL/GenBank/DDBJ whole genome shotgun (WGS) entry which is preliminary data.</text>
</comment>